<organism evidence="1 2">
    <name type="scientific">Noviherbaspirillum saxi</name>
    <dbReference type="NCBI Taxonomy" id="2320863"/>
    <lineage>
        <taxon>Bacteria</taxon>
        <taxon>Pseudomonadati</taxon>
        <taxon>Pseudomonadota</taxon>
        <taxon>Betaproteobacteria</taxon>
        <taxon>Burkholderiales</taxon>
        <taxon>Oxalobacteraceae</taxon>
        <taxon>Noviherbaspirillum</taxon>
    </lineage>
</organism>
<sequence>MPAAHAENNATAAASAQAALAATGMSDAPQRGSLYRIRHHGNIAWLFGTIHVGKPAFYPLEQEVTTALQRAGKLVLEIDIRDNGPFQRALHAHGMYPSDDGIEGHLSAESLASLRKALEQHGISLDSVRRFKPWLLANMLIGLDLERHGYHRSHGLESFLLAQAGHAKAVQELESAEYQMSLYDGMSDAMQEQYLRENLAELADGNALRKAQALIDAWSRADGNAVERFILEAANEKTASSDFLQKVLLDRRNPEMANKIEALLRNEESSFVGVGLLHLMGETGLPKLLRERGYEVEKLY</sequence>
<dbReference type="CDD" id="cd14789">
    <property type="entry name" value="Tiki"/>
    <property type="match status" value="1"/>
</dbReference>
<name>A0A3A3GG62_9BURK</name>
<protein>
    <submittedName>
        <fullName evidence="1">TraB/GumN family protein</fullName>
    </submittedName>
</protein>
<gene>
    <name evidence="1" type="ORF">D3871_02635</name>
</gene>
<dbReference type="AlphaFoldDB" id="A0A3A3GG62"/>
<dbReference type="InterPro" id="IPR047111">
    <property type="entry name" value="YbaP-like"/>
</dbReference>
<accession>A0A3A3GG62</accession>
<reference evidence="2" key="1">
    <citation type="submission" date="2018-09" db="EMBL/GenBank/DDBJ databases">
        <authorList>
            <person name="Zhu H."/>
        </authorList>
    </citation>
    <scope>NUCLEOTIDE SEQUENCE [LARGE SCALE GENOMIC DNA]</scope>
    <source>
        <strain evidence="2">K1R23-30</strain>
    </source>
</reference>
<proteinExistence type="predicted"/>
<evidence type="ECO:0000313" key="2">
    <source>
        <dbReference type="Proteomes" id="UP000265955"/>
    </source>
</evidence>
<evidence type="ECO:0000313" key="1">
    <source>
        <dbReference type="EMBL" id="RJF99899.1"/>
    </source>
</evidence>
<dbReference type="Proteomes" id="UP000265955">
    <property type="component" value="Unassembled WGS sequence"/>
</dbReference>
<dbReference type="PANTHER" id="PTHR40590:SF1">
    <property type="entry name" value="CYTOPLASMIC PROTEIN"/>
    <property type="match status" value="1"/>
</dbReference>
<dbReference type="EMBL" id="QYUO01000001">
    <property type="protein sequence ID" value="RJF99899.1"/>
    <property type="molecule type" value="Genomic_DNA"/>
</dbReference>
<comment type="caution">
    <text evidence="1">The sequence shown here is derived from an EMBL/GenBank/DDBJ whole genome shotgun (WGS) entry which is preliminary data.</text>
</comment>
<keyword evidence="2" id="KW-1185">Reference proteome</keyword>
<dbReference type="InterPro" id="IPR002816">
    <property type="entry name" value="TraB/PrgY/GumN_fam"/>
</dbReference>
<dbReference type="PANTHER" id="PTHR40590">
    <property type="entry name" value="CYTOPLASMIC PROTEIN-RELATED"/>
    <property type="match status" value="1"/>
</dbReference>
<dbReference type="OrthoDB" id="9025834at2"/>
<dbReference type="Pfam" id="PF01963">
    <property type="entry name" value="TraB_PrgY_gumN"/>
    <property type="match status" value="1"/>
</dbReference>